<dbReference type="GO" id="GO:0051301">
    <property type="term" value="P:cell division"/>
    <property type="evidence" value="ECO:0007669"/>
    <property type="project" value="UniProtKB-KW"/>
</dbReference>
<keyword evidence="2" id="KW-1133">Transmembrane helix</keyword>
<keyword evidence="2" id="KW-0472">Membrane</keyword>
<sequence length="116" mass="13222">MTLWLEIKRRAWPVVGQGLAAATVAYFGFHMMTGDRGLQAYLRVTGELEQAKTLHAELKAERQKLEQRVSLLRDDSLDPDMLEERARALINLGREDEVVIFYDHPESADLRAGKLN</sequence>
<proteinExistence type="predicted"/>
<dbReference type="Pfam" id="PF04977">
    <property type="entry name" value="DivIC"/>
    <property type="match status" value="1"/>
</dbReference>
<dbReference type="EMBL" id="FWZX01000042">
    <property type="protein sequence ID" value="SMF80761.1"/>
    <property type="molecule type" value="Genomic_DNA"/>
</dbReference>
<reference evidence="3 4" key="1">
    <citation type="submission" date="2017-04" db="EMBL/GenBank/DDBJ databases">
        <authorList>
            <person name="Afonso C.L."/>
            <person name="Miller P.J."/>
            <person name="Scott M.A."/>
            <person name="Spackman E."/>
            <person name="Goraichik I."/>
            <person name="Dimitrov K.M."/>
            <person name="Suarez D.L."/>
            <person name="Swayne D.E."/>
        </authorList>
    </citation>
    <scope>NUCLEOTIDE SEQUENCE [LARGE SCALE GENOMIC DNA]</scope>
    <source>
        <strain evidence="3 4">USBA 355</strain>
    </source>
</reference>
<dbReference type="InterPro" id="IPR007060">
    <property type="entry name" value="FtsL/DivIC"/>
</dbReference>
<protein>
    <submittedName>
        <fullName evidence="3">Cell division protein FtsB</fullName>
    </submittedName>
</protein>
<keyword evidence="1" id="KW-0175">Coiled coil</keyword>
<evidence type="ECO:0000313" key="3">
    <source>
        <dbReference type="EMBL" id="SMF80761.1"/>
    </source>
</evidence>
<keyword evidence="2" id="KW-0812">Transmembrane</keyword>
<accession>A0A1Y6CVB7</accession>
<name>A0A1Y6CVB7_9PROT</name>
<gene>
    <name evidence="3" type="ORF">SAMN05428998_1425</name>
</gene>
<keyword evidence="3" id="KW-0132">Cell division</keyword>
<evidence type="ECO:0000313" key="4">
    <source>
        <dbReference type="Proteomes" id="UP000192917"/>
    </source>
</evidence>
<keyword evidence="4" id="KW-1185">Reference proteome</keyword>
<dbReference type="Proteomes" id="UP000192917">
    <property type="component" value="Unassembled WGS sequence"/>
</dbReference>
<evidence type="ECO:0000256" key="1">
    <source>
        <dbReference type="SAM" id="Coils"/>
    </source>
</evidence>
<evidence type="ECO:0000256" key="2">
    <source>
        <dbReference type="SAM" id="Phobius"/>
    </source>
</evidence>
<organism evidence="3 4">
    <name type="scientific">Tistlia consotensis USBA 355</name>
    <dbReference type="NCBI Taxonomy" id="560819"/>
    <lineage>
        <taxon>Bacteria</taxon>
        <taxon>Pseudomonadati</taxon>
        <taxon>Pseudomonadota</taxon>
        <taxon>Alphaproteobacteria</taxon>
        <taxon>Rhodospirillales</taxon>
        <taxon>Rhodovibrionaceae</taxon>
        <taxon>Tistlia</taxon>
    </lineage>
</organism>
<dbReference type="RefSeq" id="WP_089229845.1">
    <property type="nucleotide sequence ID" value="NZ_FWZX01000042.1"/>
</dbReference>
<dbReference type="AlphaFoldDB" id="A0A1Y6CVB7"/>
<keyword evidence="3" id="KW-0131">Cell cycle</keyword>
<dbReference type="STRING" id="560819.SAMN05428998_1425"/>
<feature type="coiled-coil region" evidence="1">
    <location>
        <begin position="48"/>
        <end position="75"/>
    </location>
</feature>
<feature type="transmembrane region" description="Helical" evidence="2">
    <location>
        <begin position="12"/>
        <end position="29"/>
    </location>
</feature>